<organism evidence="11 12">
    <name type="scientific">Candidatus Roizmanbacteria bacterium RIFCSPLOWO2_02_FULL_36_11</name>
    <dbReference type="NCBI Taxonomy" id="1802071"/>
    <lineage>
        <taxon>Bacteria</taxon>
        <taxon>Candidatus Roizmaniibacteriota</taxon>
    </lineage>
</organism>
<proteinExistence type="inferred from homology"/>
<evidence type="ECO:0000256" key="4">
    <source>
        <dbReference type="ARBA" id="ARBA00022980"/>
    </source>
</evidence>
<dbReference type="InterPro" id="IPR001351">
    <property type="entry name" value="Ribosomal_uS3_C"/>
</dbReference>
<dbReference type="CDD" id="cd02412">
    <property type="entry name" value="KH-II_30S_S3"/>
    <property type="match status" value="1"/>
</dbReference>
<evidence type="ECO:0000256" key="6">
    <source>
        <dbReference type="ARBA" id="ARBA00024998"/>
    </source>
</evidence>
<evidence type="ECO:0000313" key="12">
    <source>
        <dbReference type="Proteomes" id="UP000177418"/>
    </source>
</evidence>
<dbReference type="Gene3D" id="3.30.300.20">
    <property type="match status" value="1"/>
</dbReference>
<accession>A0A1F7JCJ8</accession>
<name>A0A1F7JCJ8_9BACT</name>
<evidence type="ECO:0000259" key="10">
    <source>
        <dbReference type="PROSITE" id="PS50823"/>
    </source>
</evidence>
<evidence type="ECO:0000256" key="9">
    <source>
        <dbReference type="RuleBase" id="RU003624"/>
    </source>
</evidence>
<dbReference type="GO" id="GO:0019843">
    <property type="term" value="F:rRNA binding"/>
    <property type="evidence" value="ECO:0007669"/>
    <property type="project" value="UniProtKB-UniRule"/>
</dbReference>
<dbReference type="EMBL" id="MGAV01000021">
    <property type="protein sequence ID" value="OGK53330.1"/>
    <property type="molecule type" value="Genomic_DNA"/>
</dbReference>
<evidence type="ECO:0000256" key="1">
    <source>
        <dbReference type="ARBA" id="ARBA00010761"/>
    </source>
</evidence>
<dbReference type="PANTHER" id="PTHR11760">
    <property type="entry name" value="30S/40S RIBOSOMAL PROTEIN S3"/>
    <property type="match status" value="1"/>
</dbReference>
<dbReference type="NCBIfam" id="TIGR01009">
    <property type="entry name" value="rpsC_bact"/>
    <property type="match status" value="1"/>
</dbReference>
<reference evidence="11 12" key="1">
    <citation type="journal article" date="2016" name="Nat. Commun.">
        <title>Thousands of microbial genomes shed light on interconnected biogeochemical processes in an aquifer system.</title>
        <authorList>
            <person name="Anantharaman K."/>
            <person name="Brown C.T."/>
            <person name="Hug L.A."/>
            <person name="Sharon I."/>
            <person name="Castelle C.J."/>
            <person name="Probst A.J."/>
            <person name="Thomas B.C."/>
            <person name="Singh A."/>
            <person name="Wilkins M.J."/>
            <person name="Karaoz U."/>
            <person name="Brodie E.L."/>
            <person name="Williams K.H."/>
            <person name="Hubbard S.S."/>
            <person name="Banfield J.F."/>
        </authorList>
    </citation>
    <scope>NUCLEOTIDE SEQUENCE [LARGE SCALE GENOMIC DNA]</scope>
</reference>
<sequence>MGQKVNPKGLRLGILTTWDSRWMFSNKELYRKSILEDVKIREGLIKKFQFAIVTQVEIERAINRITIIIHAARPGMIIGRGGKGLEDVKKFVMLIMSSRKSEIDKMKIELKVEPVKKPYLNAYFVANEIAGKLIRGLPHRVVVHFAMNKAMESGARGIKVQLGGRINGAAISRREKYYEGTVPVSTIREDIDFARFPALTKSGYIGIKIWIAR</sequence>
<evidence type="ECO:0000256" key="8">
    <source>
        <dbReference type="HAMAP-Rule" id="MF_01309"/>
    </source>
</evidence>
<evidence type="ECO:0000256" key="7">
    <source>
        <dbReference type="ARBA" id="ARBA00035257"/>
    </source>
</evidence>
<comment type="function">
    <text evidence="6 8">Binds the lower part of the 30S subunit head. Binds mRNA in the 70S ribosome, positioning it for translation.</text>
</comment>
<keyword evidence="2 8" id="KW-0699">rRNA-binding</keyword>
<dbReference type="FunFam" id="3.30.300.20:FF:000001">
    <property type="entry name" value="30S ribosomal protein S3"/>
    <property type="match status" value="1"/>
</dbReference>
<dbReference type="Pfam" id="PF00189">
    <property type="entry name" value="Ribosomal_S3_C"/>
    <property type="match status" value="1"/>
</dbReference>
<evidence type="ECO:0000256" key="2">
    <source>
        <dbReference type="ARBA" id="ARBA00022730"/>
    </source>
</evidence>
<dbReference type="AlphaFoldDB" id="A0A1F7JCJ8"/>
<dbReference type="Proteomes" id="UP000177418">
    <property type="component" value="Unassembled WGS sequence"/>
</dbReference>
<dbReference type="GO" id="GO:0006412">
    <property type="term" value="P:translation"/>
    <property type="evidence" value="ECO:0007669"/>
    <property type="project" value="UniProtKB-UniRule"/>
</dbReference>
<keyword evidence="5 8" id="KW-0687">Ribonucleoprotein</keyword>
<dbReference type="PANTHER" id="PTHR11760:SF19">
    <property type="entry name" value="SMALL RIBOSOMAL SUBUNIT PROTEIN US3C"/>
    <property type="match status" value="1"/>
</dbReference>
<dbReference type="InterPro" id="IPR009019">
    <property type="entry name" value="KH_sf_prok-type"/>
</dbReference>
<dbReference type="PROSITE" id="PS00548">
    <property type="entry name" value="RIBOSOMAL_S3"/>
    <property type="match status" value="1"/>
</dbReference>
<dbReference type="GO" id="GO:0022627">
    <property type="term" value="C:cytosolic small ribosomal subunit"/>
    <property type="evidence" value="ECO:0007669"/>
    <property type="project" value="TreeGrafter"/>
</dbReference>
<keyword evidence="4 8" id="KW-0689">Ribosomal protein</keyword>
<dbReference type="SUPFAM" id="SSF54821">
    <property type="entry name" value="Ribosomal protein S3 C-terminal domain"/>
    <property type="match status" value="1"/>
</dbReference>
<dbReference type="PROSITE" id="PS50823">
    <property type="entry name" value="KH_TYPE_2"/>
    <property type="match status" value="1"/>
</dbReference>
<dbReference type="GO" id="GO:0003729">
    <property type="term" value="F:mRNA binding"/>
    <property type="evidence" value="ECO:0007669"/>
    <property type="project" value="UniProtKB-UniRule"/>
</dbReference>
<protein>
    <recommendedName>
        <fullName evidence="7 8">Small ribosomal subunit protein uS3</fullName>
    </recommendedName>
</protein>
<dbReference type="GO" id="GO:0003735">
    <property type="term" value="F:structural constituent of ribosome"/>
    <property type="evidence" value="ECO:0007669"/>
    <property type="project" value="InterPro"/>
</dbReference>
<evidence type="ECO:0000313" key="11">
    <source>
        <dbReference type="EMBL" id="OGK53330.1"/>
    </source>
</evidence>
<feature type="domain" description="KH type-2" evidence="10">
    <location>
        <begin position="40"/>
        <end position="116"/>
    </location>
</feature>
<dbReference type="InterPro" id="IPR018280">
    <property type="entry name" value="Ribosomal_uS3_CS"/>
</dbReference>
<comment type="similarity">
    <text evidence="1 8 9">Belongs to the universal ribosomal protein uS3 family.</text>
</comment>
<dbReference type="InterPro" id="IPR005704">
    <property type="entry name" value="Ribosomal_uS3_bac-typ"/>
</dbReference>
<evidence type="ECO:0000256" key="3">
    <source>
        <dbReference type="ARBA" id="ARBA00022884"/>
    </source>
</evidence>
<dbReference type="InterPro" id="IPR004044">
    <property type="entry name" value="KH_dom_type_2"/>
</dbReference>
<dbReference type="SUPFAM" id="SSF54814">
    <property type="entry name" value="Prokaryotic type KH domain (KH-domain type II)"/>
    <property type="match status" value="1"/>
</dbReference>
<dbReference type="Pfam" id="PF07650">
    <property type="entry name" value="KH_2"/>
    <property type="match status" value="1"/>
</dbReference>
<keyword evidence="3 8" id="KW-0694">RNA-binding</keyword>
<gene>
    <name evidence="8" type="primary">rpsC</name>
    <name evidence="11" type="ORF">A3H78_03435</name>
</gene>
<dbReference type="HAMAP" id="MF_01309_B">
    <property type="entry name" value="Ribosomal_uS3_B"/>
    <property type="match status" value="1"/>
</dbReference>
<evidence type="ECO:0000256" key="5">
    <source>
        <dbReference type="ARBA" id="ARBA00023274"/>
    </source>
</evidence>
<dbReference type="InterPro" id="IPR036419">
    <property type="entry name" value="Ribosomal_S3_C_sf"/>
</dbReference>
<dbReference type="Gene3D" id="3.30.1140.32">
    <property type="entry name" value="Ribosomal protein S3, C-terminal domain"/>
    <property type="match status" value="1"/>
</dbReference>
<comment type="caution">
    <text evidence="11">The sequence shown here is derived from an EMBL/GenBank/DDBJ whole genome shotgun (WGS) entry which is preliminary data.</text>
</comment>
<dbReference type="InterPro" id="IPR057258">
    <property type="entry name" value="Ribosomal_uS3"/>
</dbReference>
<dbReference type="InterPro" id="IPR015946">
    <property type="entry name" value="KH_dom-like_a/b"/>
</dbReference>
<comment type="subunit">
    <text evidence="8">Part of the 30S ribosomal subunit. Forms a tight complex with proteins S10 and S14.</text>
</comment>